<dbReference type="InterPro" id="IPR014721">
    <property type="entry name" value="Ribsml_uS5_D2-typ_fold_subgr"/>
</dbReference>
<evidence type="ECO:0000256" key="6">
    <source>
        <dbReference type="ARBA" id="ARBA00022777"/>
    </source>
</evidence>
<dbReference type="SUPFAM" id="SSF55060">
    <property type="entry name" value="GHMP Kinase, C-terminal domain"/>
    <property type="match status" value="1"/>
</dbReference>
<name>A0A1X9NGN3_9GAMM</name>
<keyword evidence="8 10" id="KW-0414">Isoprene biosynthesis</keyword>
<dbReference type="GO" id="GO:0016114">
    <property type="term" value="P:terpenoid biosynthetic process"/>
    <property type="evidence" value="ECO:0007669"/>
    <property type="project" value="UniProtKB-UniRule"/>
</dbReference>
<keyword evidence="6 10" id="KW-0418">Kinase</keyword>
<dbReference type="NCBIfam" id="TIGR00154">
    <property type="entry name" value="ispE"/>
    <property type="match status" value="1"/>
</dbReference>
<evidence type="ECO:0000259" key="11">
    <source>
        <dbReference type="Pfam" id="PF00288"/>
    </source>
</evidence>
<feature type="domain" description="GHMP kinase C-terminal" evidence="12">
    <location>
        <begin position="193"/>
        <end position="264"/>
    </location>
</feature>
<accession>A0A1X9NGN3</accession>
<dbReference type="KEGG" id="osg:BST96_11385"/>
<evidence type="ECO:0000259" key="12">
    <source>
        <dbReference type="Pfam" id="PF08544"/>
    </source>
</evidence>
<dbReference type="InterPro" id="IPR004424">
    <property type="entry name" value="IspE"/>
</dbReference>
<proteinExistence type="inferred from homology"/>
<dbReference type="HAMAP" id="MF_00061">
    <property type="entry name" value="IspE"/>
    <property type="match status" value="1"/>
</dbReference>
<keyword evidence="5 10" id="KW-0547">Nucleotide-binding</keyword>
<sequence>MNTLSLLSPAKLNLMLHITGQRDDGYHQLQTLFQLLDYGDTLHFQTREDRELQLSPAIAGVAQDDNLIIRAARLLQQQATTPQGATIKLEKVLPMGGGIGGGSSNAATTLLALNQLWKLHLSIDQLAKLGLQLGADVPVFVRGHSAWAEGVGEQLQAIDIPESWYFVAKPDCEVSTAEIFSHKRLTRNTSPITIAAVLKQGGHNDCEAVVRACYPAVDAALRWLDSLSQTNDNNPARLTGTGACVFAQCPDRESAEQILHQLPNGLQGFIAKGVNISPTHQALSL</sequence>
<evidence type="ECO:0000313" key="13">
    <source>
        <dbReference type="EMBL" id="ARN74669.1"/>
    </source>
</evidence>
<feature type="binding site" evidence="10">
    <location>
        <begin position="94"/>
        <end position="104"/>
    </location>
    <ligand>
        <name>ATP</name>
        <dbReference type="ChEBI" id="CHEBI:30616"/>
    </ligand>
</feature>
<feature type="domain" description="GHMP kinase N-terminal" evidence="11">
    <location>
        <begin position="66"/>
        <end position="143"/>
    </location>
</feature>
<dbReference type="InterPro" id="IPR020568">
    <property type="entry name" value="Ribosomal_Su5_D2-typ_SF"/>
</dbReference>
<dbReference type="Pfam" id="PF08544">
    <property type="entry name" value="GHMP_kinases_C"/>
    <property type="match status" value="1"/>
</dbReference>
<dbReference type="FunFam" id="3.30.230.10:FF:000022">
    <property type="entry name" value="4-diphosphocytidyl-2-C-methyl-D-erythritol kinase"/>
    <property type="match status" value="1"/>
</dbReference>
<dbReference type="PIRSF" id="PIRSF010376">
    <property type="entry name" value="IspE"/>
    <property type="match status" value="1"/>
</dbReference>
<dbReference type="STRING" id="716816.BST96_11385"/>
<evidence type="ECO:0000256" key="10">
    <source>
        <dbReference type="HAMAP-Rule" id="MF_00061"/>
    </source>
</evidence>
<dbReference type="InterPro" id="IPR013750">
    <property type="entry name" value="GHMP_kinase_C_dom"/>
</dbReference>
<gene>
    <name evidence="10" type="primary">ispE</name>
    <name evidence="13" type="ORF">BST96_11385</name>
</gene>
<evidence type="ECO:0000256" key="5">
    <source>
        <dbReference type="ARBA" id="ARBA00022741"/>
    </source>
</evidence>
<protein>
    <recommendedName>
        <fullName evidence="3 10">4-diphosphocytidyl-2-C-methyl-D-erythritol kinase</fullName>
        <shortName evidence="10">CMK</shortName>
        <ecNumber evidence="2 10">2.7.1.148</ecNumber>
    </recommendedName>
    <alternativeName>
        <fullName evidence="9 10">4-(cytidine-5'-diphospho)-2-C-methyl-D-erythritol kinase</fullName>
    </alternativeName>
</protein>
<dbReference type="OrthoDB" id="9809438at2"/>
<evidence type="ECO:0000256" key="8">
    <source>
        <dbReference type="ARBA" id="ARBA00023229"/>
    </source>
</evidence>
<dbReference type="UniPathway" id="UPA00056">
    <property type="reaction ID" value="UER00094"/>
</dbReference>
<keyword evidence="4 10" id="KW-0808">Transferase</keyword>
<comment type="function">
    <text evidence="10">Catalyzes the phosphorylation of the position 2 hydroxy group of 4-diphosphocytidyl-2C-methyl-D-erythritol.</text>
</comment>
<evidence type="ECO:0000256" key="1">
    <source>
        <dbReference type="ARBA" id="ARBA00009684"/>
    </source>
</evidence>
<organism evidence="13 14">
    <name type="scientific">Oceanicoccus sagamiensis</name>
    <dbReference type="NCBI Taxonomy" id="716816"/>
    <lineage>
        <taxon>Bacteria</taxon>
        <taxon>Pseudomonadati</taxon>
        <taxon>Pseudomonadota</taxon>
        <taxon>Gammaproteobacteria</taxon>
        <taxon>Cellvibrionales</taxon>
        <taxon>Spongiibacteraceae</taxon>
        <taxon>Oceanicoccus</taxon>
    </lineage>
</organism>
<dbReference type="EC" id="2.7.1.148" evidence="2 10"/>
<evidence type="ECO:0000256" key="4">
    <source>
        <dbReference type="ARBA" id="ARBA00022679"/>
    </source>
</evidence>
<dbReference type="Pfam" id="PF00288">
    <property type="entry name" value="GHMP_kinases_N"/>
    <property type="match status" value="1"/>
</dbReference>
<dbReference type="PANTHER" id="PTHR43527:SF2">
    <property type="entry name" value="4-DIPHOSPHOCYTIDYL-2-C-METHYL-D-ERYTHRITOL KINASE, CHLOROPLASTIC"/>
    <property type="match status" value="1"/>
</dbReference>
<dbReference type="Proteomes" id="UP000193450">
    <property type="component" value="Chromosome"/>
</dbReference>
<dbReference type="RefSeq" id="WP_085758821.1">
    <property type="nucleotide sequence ID" value="NZ_CP019343.1"/>
</dbReference>
<dbReference type="GO" id="GO:0005524">
    <property type="term" value="F:ATP binding"/>
    <property type="evidence" value="ECO:0007669"/>
    <property type="project" value="UniProtKB-UniRule"/>
</dbReference>
<evidence type="ECO:0000256" key="2">
    <source>
        <dbReference type="ARBA" id="ARBA00012052"/>
    </source>
</evidence>
<comment type="pathway">
    <text evidence="10">Isoprenoid biosynthesis; isopentenyl diphosphate biosynthesis via DXP pathway; isopentenyl diphosphate from 1-deoxy-D-xylulose 5-phosphate: step 3/6.</text>
</comment>
<dbReference type="PANTHER" id="PTHR43527">
    <property type="entry name" value="4-DIPHOSPHOCYTIDYL-2-C-METHYL-D-ERYTHRITOL KINASE, CHLOROPLASTIC"/>
    <property type="match status" value="1"/>
</dbReference>
<dbReference type="EMBL" id="CP019343">
    <property type="protein sequence ID" value="ARN74669.1"/>
    <property type="molecule type" value="Genomic_DNA"/>
</dbReference>
<keyword evidence="14" id="KW-1185">Reference proteome</keyword>
<comment type="catalytic activity">
    <reaction evidence="10">
        <text>4-CDP-2-C-methyl-D-erythritol + ATP = 4-CDP-2-C-methyl-D-erythritol 2-phosphate + ADP + H(+)</text>
        <dbReference type="Rhea" id="RHEA:18437"/>
        <dbReference type="ChEBI" id="CHEBI:15378"/>
        <dbReference type="ChEBI" id="CHEBI:30616"/>
        <dbReference type="ChEBI" id="CHEBI:57823"/>
        <dbReference type="ChEBI" id="CHEBI:57919"/>
        <dbReference type="ChEBI" id="CHEBI:456216"/>
        <dbReference type="EC" id="2.7.1.148"/>
    </reaction>
</comment>
<dbReference type="GO" id="GO:0019288">
    <property type="term" value="P:isopentenyl diphosphate biosynthetic process, methylerythritol 4-phosphate pathway"/>
    <property type="evidence" value="ECO:0007669"/>
    <property type="project" value="UniProtKB-UniRule"/>
</dbReference>
<comment type="similarity">
    <text evidence="1 10">Belongs to the GHMP kinase family. IspE subfamily.</text>
</comment>
<dbReference type="InterPro" id="IPR036554">
    <property type="entry name" value="GHMP_kinase_C_sf"/>
</dbReference>
<dbReference type="Gene3D" id="3.30.230.10">
    <property type="match status" value="1"/>
</dbReference>
<dbReference type="SUPFAM" id="SSF54211">
    <property type="entry name" value="Ribosomal protein S5 domain 2-like"/>
    <property type="match status" value="1"/>
</dbReference>
<feature type="active site" evidence="10">
    <location>
        <position position="11"/>
    </location>
</feature>
<keyword evidence="7 10" id="KW-0067">ATP-binding</keyword>
<dbReference type="GO" id="GO:0050515">
    <property type="term" value="F:4-(cytidine 5'-diphospho)-2-C-methyl-D-erythritol kinase activity"/>
    <property type="evidence" value="ECO:0007669"/>
    <property type="project" value="UniProtKB-UniRule"/>
</dbReference>
<dbReference type="Gene3D" id="3.30.70.890">
    <property type="entry name" value="GHMP kinase, C-terminal domain"/>
    <property type="match status" value="1"/>
</dbReference>
<reference evidence="13 14" key="1">
    <citation type="submission" date="2016-11" db="EMBL/GenBank/DDBJ databases">
        <title>Trade-off between light-utilization and light-protection in marine flavobacteria.</title>
        <authorList>
            <person name="Kumagai Y."/>
        </authorList>
    </citation>
    <scope>NUCLEOTIDE SEQUENCE [LARGE SCALE GENOMIC DNA]</scope>
    <source>
        <strain evidence="13 14">NBRC 107125</strain>
    </source>
</reference>
<feature type="active site" evidence="10">
    <location>
        <position position="136"/>
    </location>
</feature>
<evidence type="ECO:0000313" key="14">
    <source>
        <dbReference type="Proteomes" id="UP000193450"/>
    </source>
</evidence>
<evidence type="ECO:0000256" key="9">
    <source>
        <dbReference type="ARBA" id="ARBA00032554"/>
    </source>
</evidence>
<evidence type="ECO:0000256" key="7">
    <source>
        <dbReference type="ARBA" id="ARBA00022840"/>
    </source>
</evidence>
<dbReference type="InterPro" id="IPR006204">
    <property type="entry name" value="GHMP_kinase_N_dom"/>
</dbReference>
<evidence type="ECO:0000256" key="3">
    <source>
        <dbReference type="ARBA" id="ARBA00017473"/>
    </source>
</evidence>
<dbReference type="AlphaFoldDB" id="A0A1X9NGN3"/>
<dbReference type="NCBIfam" id="NF011202">
    <property type="entry name" value="PRK14608.1"/>
    <property type="match status" value="1"/>
</dbReference>